<sequence length="236" mass="26522">MSFIVLVDLLLVLAIFAFVLRREERVATSILNSYFTYTAIVEDTNNSVVDISILGRGGYGIVSKGILADNSVVAIKKSKIADETQIEQFTNEILILTRVNHRNVVKLFGYCLEIEVPLLVYEYVSNGNLFQHIHGDSTISWDDRLRIAAETADFGASSLVPLDRTHVSTLVQRTLGYLDPEYIHSGQLTEKSDVYSFGVVLVELLTEEKPLCPKRSQDDKPGCLFLHVVERELQEE</sequence>
<evidence type="ECO:0000256" key="1">
    <source>
        <dbReference type="ARBA" id="ARBA00022741"/>
    </source>
</evidence>
<dbReference type="Proteomes" id="UP000541444">
    <property type="component" value="Unassembled WGS sequence"/>
</dbReference>
<dbReference type="InterPro" id="IPR000719">
    <property type="entry name" value="Prot_kinase_dom"/>
</dbReference>
<dbReference type="PANTHER" id="PTHR27005:SF283">
    <property type="entry name" value="OS02G0633066 PROTEIN"/>
    <property type="match status" value="1"/>
</dbReference>
<dbReference type="GO" id="GO:0004674">
    <property type="term" value="F:protein serine/threonine kinase activity"/>
    <property type="evidence" value="ECO:0007669"/>
    <property type="project" value="TreeGrafter"/>
</dbReference>
<evidence type="ECO:0000313" key="7">
    <source>
        <dbReference type="Proteomes" id="UP000541444"/>
    </source>
</evidence>
<protein>
    <recommendedName>
        <fullName evidence="5">Protein kinase domain-containing protein</fullName>
    </recommendedName>
</protein>
<evidence type="ECO:0000256" key="2">
    <source>
        <dbReference type="ARBA" id="ARBA00022840"/>
    </source>
</evidence>
<accession>A0A7J7LYE1</accession>
<dbReference type="GO" id="GO:0005524">
    <property type="term" value="F:ATP binding"/>
    <property type="evidence" value="ECO:0007669"/>
    <property type="project" value="UniProtKB-UniRule"/>
</dbReference>
<name>A0A7J7LYE1_9MAGN</name>
<dbReference type="InterPro" id="IPR011009">
    <property type="entry name" value="Kinase-like_dom_sf"/>
</dbReference>
<evidence type="ECO:0000313" key="6">
    <source>
        <dbReference type="EMBL" id="KAF6147666.1"/>
    </source>
</evidence>
<reference evidence="6 7" key="1">
    <citation type="journal article" date="2020" name="IScience">
        <title>Genome Sequencing of the Endangered Kingdonia uniflora (Circaeasteraceae, Ranunculales) Reveals Potential Mechanisms of Evolutionary Specialization.</title>
        <authorList>
            <person name="Sun Y."/>
            <person name="Deng T."/>
            <person name="Zhang A."/>
            <person name="Moore M.J."/>
            <person name="Landis J.B."/>
            <person name="Lin N."/>
            <person name="Zhang H."/>
            <person name="Zhang X."/>
            <person name="Huang J."/>
            <person name="Zhang X."/>
            <person name="Sun H."/>
            <person name="Wang H."/>
        </authorList>
    </citation>
    <scope>NUCLEOTIDE SEQUENCE [LARGE SCALE GENOMIC DNA]</scope>
    <source>
        <strain evidence="6">TB1705</strain>
        <tissue evidence="6">Leaf</tissue>
    </source>
</reference>
<dbReference type="PROSITE" id="PS00107">
    <property type="entry name" value="PROTEIN_KINASE_ATP"/>
    <property type="match status" value="1"/>
</dbReference>
<gene>
    <name evidence="6" type="ORF">GIB67_002997</name>
</gene>
<proteinExistence type="predicted"/>
<dbReference type="Pfam" id="PF07714">
    <property type="entry name" value="PK_Tyr_Ser-Thr"/>
    <property type="match status" value="1"/>
</dbReference>
<dbReference type="GO" id="GO:0005886">
    <property type="term" value="C:plasma membrane"/>
    <property type="evidence" value="ECO:0007669"/>
    <property type="project" value="TreeGrafter"/>
</dbReference>
<dbReference type="InterPro" id="IPR001245">
    <property type="entry name" value="Ser-Thr/Tyr_kinase_cat_dom"/>
</dbReference>
<dbReference type="Gene3D" id="1.10.510.10">
    <property type="entry name" value="Transferase(Phosphotransferase) domain 1"/>
    <property type="match status" value="2"/>
</dbReference>
<dbReference type="FunFam" id="3.30.200.20:FF:001332">
    <property type="entry name" value="Wall-associated receptor kinase-like 10"/>
    <property type="match status" value="1"/>
</dbReference>
<evidence type="ECO:0000256" key="4">
    <source>
        <dbReference type="SAM" id="SignalP"/>
    </source>
</evidence>
<dbReference type="PROSITE" id="PS50011">
    <property type="entry name" value="PROTEIN_KINASE_DOM"/>
    <property type="match status" value="1"/>
</dbReference>
<organism evidence="6 7">
    <name type="scientific">Kingdonia uniflora</name>
    <dbReference type="NCBI Taxonomy" id="39325"/>
    <lineage>
        <taxon>Eukaryota</taxon>
        <taxon>Viridiplantae</taxon>
        <taxon>Streptophyta</taxon>
        <taxon>Embryophyta</taxon>
        <taxon>Tracheophyta</taxon>
        <taxon>Spermatophyta</taxon>
        <taxon>Magnoliopsida</taxon>
        <taxon>Ranunculales</taxon>
        <taxon>Circaeasteraceae</taxon>
        <taxon>Kingdonia</taxon>
    </lineage>
</organism>
<feature type="domain" description="Protein kinase" evidence="5">
    <location>
        <begin position="48"/>
        <end position="236"/>
    </location>
</feature>
<dbReference type="InterPro" id="IPR017441">
    <property type="entry name" value="Protein_kinase_ATP_BS"/>
</dbReference>
<dbReference type="SUPFAM" id="SSF56112">
    <property type="entry name" value="Protein kinase-like (PK-like)"/>
    <property type="match status" value="1"/>
</dbReference>
<feature type="signal peptide" evidence="4">
    <location>
        <begin position="1"/>
        <end position="17"/>
    </location>
</feature>
<keyword evidence="2 3" id="KW-0067">ATP-binding</keyword>
<evidence type="ECO:0000256" key="3">
    <source>
        <dbReference type="PROSITE-ProRule" id="PRU10141"/>
    </source>
</evidence>
<dbReference type="InterPro" id="IPR045274">
    <property type="entry name" value="WAK-like"/>
</dbReference>
<dbReference type="EMBL" id="JACGCM010001883">
    <property type="protein sequence ID" value="KAF6147666.1"/>
    <property type="molecule type" value="Genomic_DNA"/>
</dbReference>
<comment type="caution">
    <text evidence="6">The sequence shown here is derived from an EMBL/GenBank/DDBJ whole genome shotgun (WGS) entry which is preliminary data.</text>
</comment>
<keyword evidence="7" id="KW-1185">Reference proteome</keyword>
<dbReference type="PANTHER" id="PTHR27005">
    <property type="entry name" value="WALL-ASSOCIATED RECEPTOR KINASE-LIKE 21"/>
    <property type="match status" value="1"/>
</dbReference>
<dbReference type="GO" id="GO:0007166">
    <property type="term" value="P:cell surface receptor signaling pathway"/>
    <property type="evidence" value="ECO:0007669"/>
    <property type="project" value="InterPro"/>
</dbReference>
<dbReference type="OrthoDB" id="4062651at2759"/>
<keyword evidence="1 3" id="KW-0547">Nucleotide-binding</keyword>
<feature type="chain" id="PRO_5029517971" description="Protein kinase domain-containing protein" evidence="4">
    <location>
        <begin position="18"/>
        <end position="236"/>
    </location>
</feature>
<dbReference type="AlphaFoldDB" id="A0A7J7LYE1"/>
<evidence type="ECO:0000259" key="5">
    <source>
        <dbReference type="PROSITE" id="PS50011"/>
    </source>
</evidence>
<feature type="binding site" evidence="3">
    <location>
        <position position="77"/>
    </location>
    <ligand>
        <name>ATP</name>
        <dbReference type="ChEBI" id="CHEBI:30616"/>
    </ligand>
</feature>
<keyword evidence="4" id="KW-0732">Signal</keyword>